<dbReference type="eggNOG" id="COG1396">
    <property type="taxonomic scope" value="Bacteria"/>
</dbReference>
<dbReference type="Proteomes" id="UP000007719">
    <property type="component" value="Chromosome"/>
</dbReference>
<dbReference type="Pfam" id="PF01381">
    <property type="entry name" value="HTH_3"/>
    <property type="match status" value="1"/>
</dbReference>
<dbReference type="EnsemblBacteria" id="ACK42569">
    <property type="protein sequence ID" value="ACK42569"/>
    <property type="gene ID" value="Dtur_1292"/>
</dbReference>
<dbReference type="InParanoid" id="B8E0C4"/>
<dbReference type="SMART" id="SM00530">
    <property type="entry name" value="HTH_XRE"/>
    <property type="match status" value="1"/>
</dbReference>
<organism evidence="3 4">
    <name type="scientific">Dictyoglomus turgidum (strain DSM 6724 / Z-1310)</name>
    <dbReference type="NCBI Taxonomy" id="515635"/>
    <lineage>
        <taxon>Bacteria</taxon>
        <taxon>Pseudomonadati</taxon>
        <taxon>Dictyoglomota</taxon>
        <taxon>Dictyoglomia</taxon>
        <taxon>Dictyoglomales</taxon>
        <taxon>Dictyoglomaceae</taxon>
        <taxon>Dictyoglomus</taxon>
    </lineage>
</organism>
<keyword evidence="1" id="KW-0238">DNA-binding</keyword>
<dbReference type="AlphaFoldDB" id="B8E0C4"/>
<evidence type="ECO:0000313" key="3">
    <source>
        <dbReference type="EMBL" id="ACK42569.1"/>
    </source>
</evidence>
<evidence type="ECO:0000259" key="2">
    <source>
        <dbReference type="PROSITE" id="PS50943"/>
    </source>
</evidence>
<reference evidence="4" key="1">
    <citation type="journal article" date="2016" name="Front. Microbiol.">
        <title>The complete genome sequence of hyperthermophile Dictyoglomus turgidum DSM 6724 reveals a specialized carbohydrate fermentor.</title>
        <authorList>
            <person name="Brumm P.J."/>
            <person name="Gowda K."/>
            <person name="Robb F.T."/>
            <person name="Mead D.A."/>
        </authorList>
    </citation>
    <scope>NUCLEOTIDE SEQUENCE [LARGE SCALE GENOMIC DNA]</scope>
    <source>
        <strain evidence="4">DSM 6724 / Z-1310</strain>
    </source>
</reference>
<keyword evidence="4" id="KW-1185">Reference proteome</keyword>
<dbReference type="STRING" id="515635.Dtur_1292"/>
<evidence type="ECO:0000256" key="1">
    <source>
        <dbReference type="ARBA" id="ARBA00023125"/>
    </source>
</evidence>
<evidence type="ECO:0000313" key="4">
    <source>
        <dbReference type="Proteomes" id="UP000007719"/>
    </source>
</evidence>
<dbReference type="PANTHER" id="PTHR46558:SF11">
    <property type="entry name" value="HTH-TYPE TRANSCRIPTIONAL REGULATOR XRE"/>
    <property type="match status" value="1"/>
</dbReference>
<dbReference type="OrthoDB" id="1766270at2"/>
<feature type="domain" description="HTH cro/C1-type" evidence="2">
    <location>
        <begin position="14"/>
        <end position="68"/>
    </location>
</feature>
<dbReference type="KEGG" id="dtu:Dtur_1292"/>
<protein>
    <submittedName>
        <fullName evidence="3">Transcriptional regulator, XRE family</fullName>
    </submittedName>
</protein>
<dbReference type="PANTHER" id="PTHR46558">
    <property type="entry name" value="TRACRIPTIONAL REGULATORY PROTEIN-RELATED-RELATED"/>
    <property type="match status" value="1"/>
</dbReference>
<dbReference type="PROSITE" id="PS50943">
    <property type="entry name" value="HTH_CROC1"/>
    <property type="match status" value="1"/>
</dbReference>
<accession>B8E0C4</accession>
<sequence>MDEDKEIKIISERLKEVREKRGLTKKELALKIGVSPSTITRYEEEGRVPKLTILKRISEVLDVSIDYLLGKEEVKIATCLSYGDLSDLPEPAIKSIEEFVDFVRKKYGKK</sequence>
<dbReference type="HOGENOM" id="CLU_066192_4_2_0"/>
<dbReference type="EMBL" id="CP001251">
    <property type="protein sequence ID" value="ACK42569.1"/>
    <property type="molecule type" value="Genomic_DNA"/>
</dbReference>
<dbReference type="Gene3D" id="1.10.260.40">
    <property type="entry name" value="lambda repressor-like DNA-binding domains"/>
    <property type="match status" value="1"/>
</dbReference>
<dbReference type="InterPro" id="IPR001387">
    <property type="entry name" value="Cro/C1-type_HTH"/>
</dbReference>
<dbReference type="SUPFAM" id="SSF47413">
    <property type="entry name" value="lambda repressor-like DNA-binding domains"/>
    <property type="match status" value="1"/>
</dbReference>
<dbReference type="FunCoup" id="B8E0C4">
    <property type="interactions" value="4"/>
</dbReference>
<name>B8E0C4_DICTD</name>
<gene>
    <name evidence="3" type="ordered locus">Dtur_1292</name>
</gene>
<dbReference type="CDD" id="cd00093">
    <property type="entry name" value="HTH_XRE"/>
    <property type="match status" value="1"/>
</dbReference>
<dbReference type="InterPro" id="IPR010982">
    <property type="entry name" value="Lambda_DNA-bd_dom_sf"/>
</dbReference>
<dbReference type="GO" id="GO:0003677">
    <property type="term" value="F:DNA binding"/>
    <property type="evidence" value="ECO:0007669"/>
    <property type="project" value="UniProtKB-KW"/>
</dbReference>
<proteinExistence type="predicted"/>